<sequence>MYDLVNFYNNLKVKFSKSSANEILTFMIYELKSAINLKDTDAIIFIGNELGSYLRVMAEIKSSYKIYETIKYLTLKKYGCNSKEYATILLNLADVDIVDKNYTKAIERLNRSEEILKDLNEKYLMATMYNNRSSAYRGLNNYKLARRDIENAIRLIDNRDKIAISRINLAEVKLLEGNFLEALNDIRKVIEYYSNENPRDIHFANALSTAANIFYKLRDYDRSIEFYKLAYTKFHDKFGNCEMTKLLQRNIEKVKIERNKY</sequence>
<dbReference type="Gene3D" id="1.25.40.10">
    <property type="entry name" value="Tetratricopeptide repeat domain"/>
    <property type="match status" value="1"/>
</dbReference>
<evidence type="ECO:0000313" key="1">
    <source>
        <dbReference type="EMBL" id="OLR65266.1"/>
    </source>
</evidence>
<proteinExistence type="predicted"/>
<keyword evidence="2" id="KW-1185">Reference proteome</keyword>
<comment type="caution">
    <text evidence="1">The sequence shown here is derived from an EMBL/GenBank/DDBJ whole genome shotgun (WGS) entry which is preliminary data.</text>
</comment>
<dbReference type="InterPro" id="IPR011990">
    <property type="entry name" value="TPR-like_helical_dom_sf"/>
</dbReference>
<dbReference type="InterPro" id="IPR019734">
    <property type="entry name" value="TPR_rpt"/>
</dbReference>
<accession>A0A1U7M135</accession>
<dbReference type="SUPFAM" id="SSF48452">
    <property type="entry name" value="TPR-like"/>
    <property type="match status" value="1"/>
</dbReference>
<organism evidence="1 2">
    <name type="scientific">Peptoniphilus porci</name>
    <dbReference type="NCBI Taxonomy" id="2652280"/>
    <lineage>
        <taxon>Bacteria</taxon>
        <taxon>Bacillati</taxon>
        <taxon>Bacillota</taxon>
        <taxon>Tissierellia</taxon>
        <taxon>Tissierellales</taxon>
        <taxon>Peptoniphilaceae</taxon>
        <taxon>Peptoniphilus</taxon>
    </lineage>
</organism>
<dbReference type="Pfam" id="PF13181">
    <property type="entry name" value="TPR_8"/>
    <property type="match status" value="1"/>
</dbReference>
<name>A0A1U7M135_9FIRM</name>
<dbReference type="EMBL" id="MJIH01000001">
    <property type="protein sequence ID" value="OLR65266.1"/>
    <property type="molecule type" value="Genomic_DNA"/>
</dbReference>
<dbReference type="Proteomes" id="UP000187166">
    <property type="component" value="Unassembled WGS sequence"/>
</dbReference>
<dbReference type="SMART" id="SM00028">
    <property type="entry name" value="TPR"/>
    <property type="match status" value="4"/>
</dbReference>
<evidence type="ECO:0000313" key="2">
    <source>
        <dbReference type="Proteomes" id="UP000187166"/>
    </source>
</evidence>
<protein>
    <submittedName>
        <fullName evidence="1">Uncharacterized protein</fullName>
    </submittedName>
</protein>
<dbReference type="STRING" id="1465756.BIV18_06950"/>
<dbReference type="AlphaFoldDB" id="A0A1U7M135"/>
<reference evidence="1 2" key="1">
    <citation type="journal article" date="2016" name="Appl. Environ. Microbiol.">
        <title>Function and Phylogeny of Bacterial Butyryl Coenzyme A:Acetate Transferases and Their Diversity in the Proximal Colon of Swine.</title>
        <authorList>
            <person name="Trachsel J."/>
            <person name="Bayles D.O."/>
            <person name="Looft T."/>
            <person name="Levine U.Y."/>
            <person name="Allen H.K."/>
        </authorList>
    </citation>
    <scope>NUCLEOTIDE SEQUENCE [LARGE SCALE GENOMIC DNA]</scope>
    <source>
        <strain evidence="1 2">35-6-1</strain>
    </source>
</reference>
<gene>
    <name evidence="1" type="ORF">BIV18_06950</name>
</gene>